<feature type="region of interest" description="Disordered" evidence="1">
    <location>
        <begin position="1"/>
        <end position="23"/>
    </location>
</feature>
<evidence type="ECO:0000313" key="2">
    <source>
        <dbReference type="EMBL" id="KZW01018.1"/>
    </source>
</evidence>
<keyword evidence="3" id="KW-1185">Reference proteome</keyword>
<dbReference type="EMBL" id="KV425897">
    <property type="protein sequence ID" value="KZW01018.1"/>
    <property type="molecule type" value="Genomic_DNA"/>
</dbReference>
<proteinExistence type="predicted"/>
<dbReference type="Proteomes" id="UP000077266">
    <property type="component" value="Unassembled WGS sequence"/>
</dbReference>
<reference evidence="2 3" key="1">
    <citation type="journal article" date="2016" name="Mol. Biol. Evol.">
        <title>Comparative Genomics of Early-Diverging Mushroom-Forming Fungi Provides Insights into the Origins of Lignocellulose Decay Capabilities.</title>
        <authorList>
            <person name="Nagy L.G."/>
            <person name="Riley R."/>
            <person name="Tritt A."/>
            <person name="Adam C."/>
            <person name="Daum C."/>
            <person name="Floudas D."/>
            <person name="Sun H."/>
            <person name="Yadav J.S."/>
            <person name="Pangilinan J."/>
            <person name="Larsson K.H."/>
            <person name="Matsuura K."/>
            <person name="Barry K."/>
            <person name="Labutti K."/>
            <person name="Kuo R."/>
            <person name="Ohm R.A."/>
            <person name="Bhattacharya S.S."/>
            <person name="Shirouzu T."/>
            <person name="Yoshinaga Y."/>
            <person name="Martin F.M."/>
            <person name="Grigoriev I.V."/>
            <person name="Hibbett D.S."/>
        </authorList>
    </citation>
    <scope>NUCLEOTIDE SEQUENCE [LARGE SCALE GENOMIC DNA]</scope>
    <source>
        <strain evidence="2 3">HHB12029</strain>
    </source>
</reference>
<dbReference type="AlphaFoldDB" id="A0A165NP45"/>
<name>A0A165NP45_EXIGL</name>
<organism evidence="2 3">
    <name type="scientific">Exidia glandulosa HHB12029</name>
    <dbReference type="NCBI Taxonomy" id="1314781"/>
    <lineage>
        <taxon>Eukaryota</taxon>
        <taxon>Fungi</taxon>
        <taxon>Dikarya</taxon>
        <taxon>Basidiomycota</taxon>
        <taxon>Agaricomycotina</taxon>
        <taxon>Agaricomycetes</taxon>
        <taxon>Auriculariales</taxon>
        <taxon>Exidiaceae</taxon>
        <taxon>Exidia</taxon>
    </lineage>
</organism>
<dbReference type="InParanoid" id="A0A165NP45"/>
<evidence type="ECO:0000313" key="3">
    <source>
        <dbReference type="Proteomes" id="UP000077266"/>
    </source>
</evidence>
<evidence type="ECO:0000256" key="1">
    <source>
        <dbReference type="SAM" id="MobiDB-lite"/>
    </source>
</evidence>
<feature type="compositionally biased region" description="Low complexity" evidence="1">
    <location>
        <begin position="9"/>
        <end position="21"/>
    </location>
</feature>
<gene>
    <name evidence="2" type="ORF">EXIGLDRAFT_830425</name>
</gene>
<protein>
    <submittedName>
        <fullName evidence="2">Uncharacterized protein</fullName>
    </submittedName>
</protein>
<sequence length="768" mass="86398">MDATYQRPSGSHASESEASSSEIEDVTIDTILRDFMSRVSTFLHAPIDLPMWQPPKTWTPFRERDPEDIRRAGALSMPTIRPTSQTPDMLLCALGGMHILDPDYPSRLEDFLSGDQHIYLCNASGTGKTRLLFESLSQKWGIYLTCYHDHRSDPYGSGDLHQALSGLNWDSATRRLLCDIPLRGPGSRHASVALDLNRRRAANVLRRVLLARLLVFDHFIAAVDQLGIPDDVARRKWFILQVRPDVTSGRDIFLDLWDLISNLSDLEVLDRISALRVTNRTKLAFVAVDEAQVALKMNPRAFVVYSHVRRHAAALREIVFGLADEFPAARIIVSGTQLDMDVMRDAIAASRAIVKGVRHFYNLGAFRTERRVHDYISHFLGPSTADEVALLIYQWLRGRHRLLANLVTYTLMTGVARVINVLDTFIHQMTGFVRSDAARRGIMHIGRIFDHAWLENFAFSHLLRQALLSFIRTSAPSSFTAHAGDLVSVGAALFCGPEPHAKIFEPLIFLALSFWLQTSSRFSATAIVRRCMAGDDPRNDEIHDAYVLEAVASCMQRLATLPDFRLKGHLRFSGPEPSWARERATLVLPRIRGERLEFDPLSTTRLSSPLVAHDSNDVHEWFRSASHAFLLPDSKFGASIICFFQLEESGTVFAACFHLPSVRSSRRDKRFVPCDPAHFYRTLRSSAAWLQALLAQLPTLPLPSDRSSRHGLESPTRHARFSVLHILCFVDAFSDEPHDPPISSLMLSEMALRTLPDEVQFDDVVAAV</sequence>
<accession>A0A165NP45</accession>
<dbReference type="OrthoDB" id="2393824at2759"/>